<dbReference type="GeneID" id="13445966"/>
<reference evidence="4" key="3">
    <citation type="journal article" date="2012" name="PLoS Pathog.">
        <title>Comparative genomics of the apicomplexan parasites Toxoplasma gondii and Neospora caninum: Coccidia differing in host range and transmission strategy.</title>
        <authorList>
            <person name="Reid A.J."/>
            <person name="Vermont S.J."/>
            <person name="Cotton J.A."/>
            <person name="Harris D."/>
            <person name="Hill-Cawthorne G.A."/>
            <person name="Konen-Waisman S."/>
            <person name="Latham S.M."/>
            <person name="Mourier T."/>
            <person name="Norton R."/>
            <person name="Quail M.A."/>
            <person name="Sanders M."/>
            <person name="Shanmugam D."/>
            <person name="Sohal A."/>
            <person name="Wasmuth J.D."/>
            <person name="Brunk B."/>
            <person name="Grigg M.E."/>
            <person name="Howard J.C."/>
            <person name="Parkinson J."/>
            <person name="Roos D.S."/>
            <person name="Trees A.J."/>
            <person name="Berriman M."/>
            <person name="Pain A."/>
            <person name="Wastling J.M."/>
        </authorList>
    </citation>
    <scope>NUCLEOTIDE SEQUENCE [LARGE SCALE GENOMIC DNA]</scope>
    <source>
        <strain evidence="4">Liverpool</strain>
    </source>
</reference>
<dbReference type="Proteomes" id="UP000007494">
    <property type="component" value="Chromosome Ib"/>
</dbReference>
<evidence type="ECO:0000313" key="3">
    <source>
        <dbReference type="EMBL" id="CEL64504.1"/>
    </source>
</evidence>
<gene>
    <name evidence="3" type="ORF">BN1204_004010</name>
    <name evidence="2" type="ORF">NCLIV_004010</name>
</gene>
<evidence type="ECO:0000313" key="4">
    <source>
        <dbReference type="Proteomes" id="UP000007494"/>
    </source>
</evidence>
<reference evidence="2" key="2">
    <citation type="submission" date="2011-03" db="EMBL/GenBank/DDBJ databases">
        <title>Comparative genomics and transcriptomics of Neospora caninum and Toxoplasma gondii.</title>
        <authorList>
            <person name="Reid A.J."/>
            <person name="Sohal A."/>
            <person name="Harris D."/>
            <person name="Quail M."/>
            <person name="Sanders M."/>
            <person name="Berriman M."/>
            <person name="Wastling J.M."/>
            <person name="Pain A."/>
        </authorList>
    </citation>
    <scope>NUCLEOTIDE SEQUENCE</scope>
    <source>
        <strain evidence="2">Liverpool</strain>
    </source>
</reference>
<organism evidence="2 4">
    <name type="scientific">Neospora caninum (strain Liverpool)</name>
    <dbReference type="NCBI Taxonomy" id="572307"/>
    <lineage>
        <taxon>Eukaryota</taxon>
        <taxon>Sar</taxon>
        <taxon>Alveolata</taxon>
        <taxon>Apicomplexa</taxon>
        <taxon>Conoidasida</taxon>
        <taxon>Coccidia</taxon>
        <taxon>Eucoccidiorida</taxon>
        <taxon>Eimeriorina</taxon>
        <taxon>Sarcocystidae</taxon>
        <taxon>Neospora</taxon>
    </lineage>
</organism>
<reference evidence="3" key="4">
    <citation type="journal article" date="2015" name="PLoS ONE">
        <title>Comprehensive Evaluation of Toxoplasma gondii VEG and Neospora caninum LIV Genomes with Tachyzoite Stage Transcriptome and Proteome Defines Novel Transcript Features.</title>
        <authorList>
            <person name="Ramaprasad A."/>
            <person name="Mourier T."/>
            <person name="Naeem R."/>
            <person name="Malas T.B."/>
            <person name="Moussa E."/>
            <person name="Panigrahi A."/>
            <person name="Vermont S.J."/>
            <person name="Otto T.D."/>
            <person name="Wastling J."/>
            <person name="Pain A."/>
        </authorList>
    </citation>
    <scope>NUCLEOTIDE SEQUENCE</scope>
    <source>
        <strain evidence="3">Liverpool</strain>
    </source>
</reference>
<evidence type="ECO:0000313" key="2">
    <source>
        <dbReference type="EMBL" id="CBZ49917.1"/>
    </source>
</evidence>
<feature type="compositionally biased region" description="Basic and acidic residues" evidence="1">
    <location>
        <begin position="69"/>
        <end position="89"/>
    </location>
</feature>
<dbReference type="OMA" id="RMMKEDH"/>
<dbReference type="VEuPathDB" id="ToxoDB:NCLIV_004010"/>
<dbReference type="InParanoid" id="F0V876"/>
<protein>
    <submittedName>
        <fullName evidence="2">Uncharacterized protein</fullName>
    </submittedName>
</protein>
<dbReference type="OrthoDB" id="332086at2759"/>
<feature type="compositionally biased region" description="Basic and acidic residues" evidence="1">
    <location>
        <begin position="97"/>
        <end position="111"/>
    </location>
</feature>
<accession>F0V876</accession>
<name>F0V876_NEOCL</name>
<dbReference type="eggNOG" id="ENOG502R0HR">
    <property type="taxonomic scope" value="Eukaryota"/>
</dbReference>
<keyword evidence="4" id="KW-1185">Reference proteome</keyword>
<evidence type="ECO:0000256" key="1">
    <source>
        <dbReference type="SAM" id="MobiDB-lite"/>
    </source>
</evidence>
<dbReference type="EMBL" id="FR823381">
    <property type="protein sequence ID" value="CBZ49917.1"/>
    <property type="molecule type" value="Genomic_DNA"/>
</dbReference>
<feature type="compositionally biased region" description="Basic and acidic residues" evidence="1">
    <location>
        <begin position="33"/>
        <end position="50"/>
    </location>
</feature>
<dbReference type="EMBL" id="LN714475">
    <property type="protein sequence ID" value="CEL64504.1"/>
    <property type="molecule type" value="Genomic_DNA"/>
</dbReference>
<dbReference type="RefSeq" id="XP_003879952.1">
    <property type="nucleotide sequence ID" value="XM_003879903.1"/>
</dbReference>
<sequence length="202" mass="22030">MTLEGEAKAEFPRSEVEGLGVKGGAELQAFGDSTDHDSLSERSRDERESLLCHPPGSASTIALSSLSPRDFENTSKDSETTSEEGRVEDAASAPLGDGRRPEERESLEKGGDFSPDVEGEAQSPVAAACRAVISAMKQDEFFAEASKLIRRERFRYLEGIRMMKEDHSYLDLSFEDNGTPSKLVALMDALAQDNSRCEGFNS</sequence>
<reference evidence="2" key="1">
    <citation type="submission" date="2011-02" db="EMBL/GenBank/DDBJ databases">
        <authorList>
            <person name="Aslett M."/>
        </authorList>
    </citation>
    <scope>NUCLEOTIDE SEQUENCE</scope>
    <source>
        <strain evidence="2">Liverpool</strain>
    </source>
</reference>
<feature type="compositionally biased region" description="Polar residues" evidence="1">
    <location>
        <begin position="57"/>
        <end position="67"/>
    </location>
</feature>
<feature type="region of interest" description="Disordered" evidence="1">
    <location>
        <begin position="1"/>
        <end position="124"/>
    </location>
</feature>
<proteinExistence type="predicted"/>
<dbReference type="AlphaFoldDB" id="F0V876"/>
<feature type="compositionally biased region" description="Basic and acidic residues" evidence="1">
    <location>
        <begin position="1"/>
        <end position="16"/>
    </location>
</feature>